<comment type="caution">
    <text evidence="16">The sequence shown here is derived from an EMBL/GenBank/DDBJ whole genome shotgun (WGS) entry which is preliminary data.</text>
</comment>
<dbReference type="PROSITE" id="PS50109">
    <property type="entry name" value="HIS_KIN"/>
    <property type="match status" value="1"/>
</dbReference>
<dbReference type="GO" id="GO:0005524">
    <property type="term" value="F:ATP binding"/>
    <property type="evidence" value="ECO:0007669"/>
    <property type="project" value="UniProtKB-KW"/>
</dbReference>
<keyword evidence="13 14" id="KW-0472">Membrane</keyword>
<evidence type="ECO:0000313" key="17">
    <source>
        <dbReference type="Proteomes" id="UP000267798"/>
    </source>
</evidence>
<comment type="catalytic activity">
    <reaction evidence="1">
        <text>ATP + protein L-histidine = ADP + protein N-phospho-L-histidine.</text>
        <dbReference type="EC" id="2.7.13.3"/>
    </reaction>
</comment>
<dbReference type="InterPro" id="IPR011620">
    <property type="entry name" value="Sig_transdc_His_kinase_LytS_TM"/>
</dbReference>
<dbReference type="GO" id="GO:0000155">
    <property type="term" value="F:phosphorelay sensor kinase activity"/>
    <property type="evidence" value="ECO:0007669"/>
    <property type="project" value="InterPro"/>
</dbReference>
<dbReference type="SMART" id="SM00388">
    <property type="entry name" value="HisKA"/>
    <property type="match status" value="1"/>
</dbReference>
<dbReference type="PANTHER" id="PTHR43065">
    <property type="entry name" value="SENSOR HISTIDINE KINASE"/>
    <property type="match status" value="1"/>
</dbReference>
<protein>
    <recommendedName>
        <fullName evidence="3">histidine kinase</fullName>
        <ecNumber evidence="3">2.7.13.3</ecNumber>
    </recommendedName>
</protein>
<dbReference type="Gene3D" id="1.10.287.130">
    <property type="match status" value="1"/>
</dbReference>
<evidence type="ECO:0000313" key="16">
    <source>
        <dbReference type="EMBL" id="RJX40128.1"/>
    </source>
</evidence>
<evidence type="ECO:0000256" key="11">
    <source>
        <dbReference type="ARBA" id="ARBA00022989"/>
    </source>
</evidence>
<dbReference type="Gene3D" id="3.30.565.10">
    <property type="entry name" value="Histidine kinase-like ATPase, C-terminal domain"/>
    <property type="match status" value="1"/>
</dbReference>
<keyword evidence="17" id="KW-1185">Reference proteome</keyword>
<name>A0A3A6PLC4_9BACL</name>
<keyword evidence="7 14" id="KW-0812">Transmembrane</keyword>
<dbReference type="PRINTS" id="PR00344">
    <property type="entry name" value="BCTRLSENSOR"/>
</dbReference>
<dbReference type="InterPro" id="IPR005467">
    <property type="entry name" value="His_kinase_dom"/>
</dbReference>
<feature type="transmembrane region" description="Helical" evidence="14">
    <location>
        <begin position="85"/>
        <end position="106"/>
    </location>
</feature>
<keyword evidence="4" id="KW-1003">Cell membrane</keyword>
<reference evidence="16 17" key="1">
    <citation type="submission" date="2018-09" db="EMBL/GenBank/DDBJ databases">
        <title>Paenibacillus aracenensis nov. sp. isolated from a cave in southern Spain.</title>
        <authorList>
            <person name="Jurado V."/>
            <person name="Gutierrez-Patricio S."/>
            <person name="Gonzalez-Pimentel J.L."/>
            <person name="Miller A.Z."/>
            <person name="Laiz L."/>
            <person name="Saiz-Jimenez C."/>
        </authorList>
    </citation>
    <scope>NUCLEOTIDE SEQUENCE [LARGE SCALE GENOMIC DNA]</scope>
    <source>
        <strain evidence="16 17">JCM 19203</strain>
    </source>
</reference>
<keyword evidence="9" id="KW-0418">Kinase</keyword>
<evidence type="ECO:0000256" key="12">
    <source>
        <dbReference type="ARBA" id="ARBA00023012"/>
    </source>
</evidence>
<comment type="subcellular location">
    <subcellularLocation>
        <location evidence="2">Cell membrane</location>
        <topology evidence="2">Multi-pass membrane protein</topology>
    </subcellularLocation>
</comment>
<evidence type="ECO:0000256" key="13">
    <source>
        <dbReference type="ARBA" id="ARBA00023136"/>
    </source>
</evidence>
<feature type="transmembrane region" description="Helical" evidence="14">
    <location>
        <begin position="141"/>
        <end position="162"/>
    </location>
</feature>
<dbReference type="PANTHER" id="PTHR43065:SF46">
    <property type="entry name" value="C4-DICARBOXYLATE TRANSPORT SENSOR PROTEIN DCTB"/>
    <property type="match status" value="1"/>
</dbReference>
<evidence type="ECO:0000256" key="4">
    <source>
        <dbReference type="ARBA" id="ARBA00022475"/>
    </source>
</evidence>
<evidence type="ECO:0000256" key="2">
    <source>
        <dbReference type="ARBA" id="ARBA00004651"/>
    </source>
</evidence>
<feature type="domain" description="Histidine kinase" evidence="15">
    <location>
        <begin position="222"/>
        <end position="430"/>
    </location>
</feature>
<dbReference type="InterPro" id="IPR003594">
    <property type="entry name" value="HATPase_dom"/>
</dbReference>
<dbReference type="GO" id="GO:0071555">
    <property type="term" value="P:cell wall organization"/>
    <property type="evidence" value="ECO:0007669"/>
    <property type="project" value="InterPro"/>
</dbReference>
<gene>
    <name evidence="16" type="ORF">D3P09_12230</name>
</gene>
<evidence type="ECO:0000256" key="14">
    <source>
        <dbReference type="SAM" id="Phobius"/>
    </source>
</evidence>
<keyword evidence="10" id="KW-0067">ATP-binding</keyword>
<dbReference type="Proteomes" id="UP000267798">
    <property type="component" value="Unassembled WGS sequence"/>
</dbReference>
<dbReference type="Pfam" id="PF00512">
    <property type="entry name" value="HisKA"/>
    <property type="match status" value="1"/>
</dbReference>
<dbReference type="AlphaFoldDB" id="A0A3A6PLC4"/>
<feature type="transmembrane region" description="Helical" evidence="14">
    <location>
        <begin position="20"/>
        <end position="37"/>
    </location>
</feature>
<evidence type="ECO:0000256" key="5">
    <source>
        <dbReference type="ARBA" id="ARBA00022553"/>
    </source>
</evidence>
<dbReference type="InterPro" id="IPR036097">
    <property type="entry name" value="HisK_dim/P_sf"/>
</dbReference>
<evidence type="ECO:0000256" key="9">
    <source>
        <dbReference type="ARBA" id="ARBA00022777"/>
    </source>
</evidence>
<feature type="transmembrane region" description="Helical" evidence="14">
    <location>
        <begin position="174"/>
        <end position="194"/>
    </location>
</feature>
<dbReference type="InterPro" id="IPR036890">
    <property type="entry name" value="HATPase_C_sf"/>
</dbReference>
<accession>A0A3A6PLC4</accession>
<evidence type="ECO:0000256" key="1">
    <source>
        <dbReference type="ARBA" id="ARBA00000085"/>
    </source>
</evidence>
<dbReference type="Pfam" id="PF07694">
    <property type="entry name" value="5TM-5TMR_LYT"/>
    <property type="match status" value="1"/>
</dbReference>
<evidence type="ECO:0000256" key="8">
    <source>
        <dbReference type="ARBA" id="ARBA00022741"/>
    </source>
</evidence>
<dbReference type="InterPro" id="IPR003661">
    <property type="entry name" value="HisK_dim/P_dom"/>
</dbReference>
<dbReference type="Pfam" id="PF02518">
    <property type="entry name" value="HATPase_c"/>
    <property type="match status" value="1"/>
</dbReference>
<evidence type="ECO:0000256" key="10">
    <source>
        <dbReference type="ARBA" id="ARBA00022840"/>
    </source>
</evidence>
<keyword evidence="12" id="KW-0902">Two-component regulatory system</keyword>
<dbReference type="InterPro" id="IPR004358">
    <property type="entry name" value="Sig_transdc_His_kin-like_C"/>
</dbReference>
<dbReference type="SMART" id="SM00387">
    <property type="entry name" value="HATPase_c"/>
    <property type="match status" value="1"/>
</dbReference>
<proteinExistence type="predicted"/>
<keyword evidence="8" id="KW-0547">Nucleotide-binding</keyword>
<keyword evidence="11 14" id="KW-1133">Transmembrane helix</keyword>
<feature type="transmembrane region" description="Helical" evidence="14">
    <location>
        <begin position="112"/>
        <end position="129"/>
    </location>
</feature>
<organism evidence="16 17">
    <name type="scientific">Paenibacillus pinisoli</name>
    <dbReference type="NCBI Taxonomy" id="1276110"/>
    <lineage>
        <taxon>Bacteria</taxon>
        <taxon>Bacillati</taxon>
        <taxon>Bacillota</taxon>
        <taxon>Bacilli</taxon>
        <taxon>Bacillales</taxon>
        <taxon>Paenibacillaceae</taxon>
        <taxon>Paenibacillus</taxon>
    </lineage>
</organism>
<dbReference type="OrthoDB" id="9815750at2"/>
<dbReference type="SUPFAM" id="SSF47384">
    <property type="entry name" value="Homodimeric domain of signal transducing histidine kinase"/>
    <property type="match status" value="1"/>
</dbReference>
<sequence>MFCRIVVKGAPMEHFLKDFLLNVLIISSPLALYPFLYRLRHRLIYYRSLMFFIFALALIVTMCFPVKIIGFNYDFRSIPLTIGSLYGGGAIALLLYGTLIMTRYLLDSPDNLLYALSILPTYLIVYIAIRKFQQASLVWKLAWAVILSILIKLITLILFLTITNQYSYLLNQPLQLLTTYAMQALIVGVTVYAIEFLNRHYHMQEEVVKSEKMRLVSDMAASVAHEIRNPLTAVRGFIHLLGSPGIQADKKEFYKNICFSELDRAEHIIADYLSLARTDPELMEAINVNVEVEYLSNILLTYANFNNVNLSVQLAKGDAPLTMGDRYKFRQALINIGKHAIEAMPNGGMLELATECRNDIATVTIRDTGSGMTGDQLKRLGTPYYSTKEKGTGLGMMISFSIIKKMNGKIDVRSEVGKGTRFTLAFPRHKPVTMG</sequence>
<keyword evidence="5" id="KW-0597">Phosphoprotein</keyword>
<dbReference type="EC" id="2.7.13.3" evidence="3"/>
<dbReference type="SUPFAM" id="SSF55874">
    <property type="entry name" value="ATPase domain of HSP90 chaperone/DNA topoisomerase II/histidine kinase"/>
    <property type="match status" value="1"/>
</dbReference>
<evidence type="ECO:0000259" key="15">
    <source>
        <dbReference type="PROSITE" id="PS50109"/>
    </source>
</evidence>
<feature type="transmembrane region" description="Helical" evidence="14">
    <location>
        <begin position="49"/>
        <end position="73"/>
    </location>
</feature>
<evidence type="ECO:0000256" key="6">
    <source>
        <dbReference type="ARBA" id="ARBA00022679"/>
    </source>
</evidence>
<evidence type="ECO:0000256" key="3">
    <source>
        <dbReference type="ARBA" id="ARBA00012438"/>
    </source>
</evidence>
<dbReference type="GO" id="GO:0005886">
    <property type="term" value="C:plasma membrane"/>
    <property type="evidence" value="ECO:0007669"/>
    <property type="project" value="UniProtKB-SubCell"/>
</dbReference>
<keyword evidence="6" id="KW-0808">Transferase</keyword>
<dbReference type="EMBL" id="QXQB01000002">
    <property type="protein sequence ID" value="RJX40128.1"/>
    <property type="molecule type" value="Genomic_DNA"/>
</dbReference>
<dbReference type="CDD" id="cd00082">
    <property type="entry name" value="HisKA"/>
    <property type="match status" value="1"/>
</dbReference>
<evidence type="ECO:0000256" key="7">
    <source>
        <dbReference type="ARBA" id="ARBA00022692"/>
    </source>
</evidence>